<evidence type="ECO:0000313" key="1">
    <source>
        <dbReference type="EMBL" id="ERZ96667.1"/>
    </source>
</evidence>
<protein>
    <submittedName>
        <fullName evidence="1">Uncharacterized protein</fullName>
    </submittedName>
</protein>
<dbReference type="EMBL" id="KI300236">
    <property type="protein sequence ID" value="ERZ96667.1"/>
    <property type="molecule type" value="Genomic_DNA"/>
</dbReference>
<sequence length="112" mass="13371">MEQRFELIHRTSFQQFCTDFIFKSPDKIFKSLIYIGCLQMKEIKVWEHVLKWGLVQNQTLISDPDTWIDEIFKMMGNNLQNCIPLIRFFSLSSKEFLHEVSLHNKIFEPSAL</sequence>
<gene>
    <name evidence="1" type="ORF">GLOINDRAFT_12368</name>
</gene>
<dbReference type="HOGENOM" id="CLU_2147200_0_0_1"/>
<dbReference type="AlphaFoldDB" id="U9SRL1"/>
<organism evidence="1">
    <name type="scientific">Rhizophagus irregularis (strain DAOM 181602 / DAOM 197198 / MUCL 43194)</name>
    <name type="common">Arbuscular mycorrhizal fungus</name>
    <name type="synonym">Glomus intraradices</name>
    <dbReference type="NCBI Taxonomy" id="747089"/>
    <lineage>
        <taxon>Eukaryota</taxon>
        <taxon>Fungi</taxon>
        <taxon>Fungi incertae sedis</taxon>
        <taxon>Mucoromycota</taxon>
        <taxon>Glomeromycotina</taxon>
        <taxon>Glomeromycetes</taxon>
        <taxon>Glomerales</taxon>
        <taxon>Glomeraceae</taxon>
        <taxon>Rhizophagus</taxon>
    </lineage>
</organism>
<accession>U9SRL1</accession>
<proteinExistence type="predicted"/>
<reference evidence="1" key="1">
    <citation type="submission" date="2013-07" db="EMBL/GenBank/DDBJ databases">
        <title>The genome of an arbuscular mycorrhizal fungus provides insights into the evolution of the oldest plant symbiosis.</title>
        <authorList>
            <consortium name="DOE Joint Genome Institute"/>
            <person name="Tisserant E."/>
            <person name="Malbreil M."/>
            <person name="Kuo A."/>
            <person name="Kohler A."/>
            <person name="Symeonidi A."/>
            <person name="Balestrini R."/>
            <person name="Charron P."/>
            <person name="Duensing N."/>
            <person name="Frei-dit-Frey N."/>
            <person name="Gianinazzi-Pearson V."/>
            <person name="Gilbert B."/>
            <person name="Handa Y."/>
            <person name="Hijri M."/>
            <person name="Kaul R."/>
            <person name="Kawaguchi M."/>
            <person name="Krajinski F."/>
            <person name="Lammers P."/>
            <person name="Lapierre D."/>
            <person name="Masclaux F.G."/>
            <person name="Murat C."/>
            <person name="Morin E."/>
            <person name="Ndikumana S."/>
            <person name="Pagni M."/>
            <person name="Petitpierre D."/>
            <person name="Requena N."/>
            <person name="Rosikiewicz P."/>
            <person name="Riley R."/>
            <person name="Saito K."/>
            <person name="San Clemente H."/>
            <person name="Shapiro H."/>
            <person name="van Tuinen D."/>
            <person name="Becard G."/>
            <person name="Bonfante P."/>
            <person name="Paszkowski U."/>
            <person name="Shachar-Hill Y."/>
            <person name="Young J.P."/>
            <person name="Sanders I.R."/>
            <person name="Henrissat B."/>
            <person name="Rensing S.A."/>
            <person name="Grigoriev I.V."/>
            <person name="Corradi N."/>
            <person name="Roux C."/>
            <person name="Martin F."/>
        </authorList>
    </citation>
    <scope>NUCLEOTIDE SEQUENCE</scope>
    <source>
        <strain evidence="1">DAOM 197198</strain>
    </source>
</reference>
<name>U9SRL1_RHIID</name>